<sequence>MNHYLDITLLPNEEVGHYFLWEKLYHQVHLALVEHKNRVGQFEIAAAFPQFNEMDNSLGSKLRLLATQPQHLEDLKVSNWLRHFTDYLHISSIRPVPEKIEVYVAYSRPAIRANKAREIARRMKRHNETLEQATAHFEGFKPKKTKAPFVYMQSYTKDSRFPLFIQQTHSAVVKEGSVSFDSYGLSSRGYLPKF</sequence>
<evidence type="ECO:0000313" key="2">
    <source>
        <dbReference type="Proteomes" id="UP000000770"/>
    </source>
</evidence>
<accession>A9KZ86</accession>
<dbReference type="GeneID" id="11773415"/>
<dbReference type="AlphaFoldDB" id="A9KZ86"/>
<dbReference type="Pfam" id="PF09618">
    <property type="entry name" value="Cas_Csy4"/>
    <property type="match status" value="1"/>
</dbReference>
<dbReference type="GO" id="GO:0043571">
    <property type="term" value="P:maintenance of CRISPR repeat elements"/>
    <property type="evidence" value="ECO:0007669"/>
    <property type="project" value="InterPro"/>
</dbReference>
<proteinExistence type="predicted"/>
<gene>
    <name evidence="1" type="ordered locus">Sbal195_3372</name>
</gene>
<organism evidence="1 2">
    <name type="scientific">Shewanella baltica (strain OS195)</name>
    <dbReference type="NCBI Taxonomy" id="399599"/>
    <lineage>
        <taxon>Bacteria</taxon>
        <taxon>Pseudomonadati</taxon>
        <taxon>Pseudomonadota</taxon>
        <taxon>Gammaproteobacteria</taxon>
        <taxon>Alteromonadales</taxon>
        <taxon>Shewanellaceae</taxon>
        <taxon>Shewanella</taxon>
    </lineage>
</organism>
<evidence type="ECO:0000313" key="1">
    <source>
        <dbReference type="EMBL" id="ABX50534.1"/>
    </source>
</evidence>
<dbReference type="RefSeq" id="WP_012197491.1">
    <property type="nucleotide sequence ID" value="NC_009997.1"/>
</dbReference>
<dbReference type="CDD" id="cd09739">
    <property type="entry name" value="Cas6_I-F"/>
    <property type="match status" value="1"/>
</dbReference>
<dbReference type="InterPro" id="IPR013396">
    <property type="entry name" value="CRISPR-assoc_prot_Csy4"/>
</dbReference>
<dbReference type="HOGENOM" id="CLU_108958_0_1_6"/>
<dbReference type="Proteomes" id="UP000000770">
    <property type="component" value="Chromosome"/>
</dbReference>
<dbReference type="EMBL" id="CP000891">
    <property type="protein sequence ID" value="ABX50534.1"/>
    <property type="molecule type" value="Genomic_DNA"/>
</dbReference>
<name>A9KZ86_SHEB9</name>
<dbReference type="KEGG" id="sbn:Sbal195_3372"/>
<dbReference type="Gene3D" id="3.30.70.2540">
    <property type="entry name" value="CRISPR-associated endoribonuclease Cas6/Csy4"/>
    <property type="match status" value="1"/>
</dbReference>
<protein>
    <submittedName>
        <fullName evidence="1">CRISPR-associated protein, Csy4 family</fullName>
    </submittedName>
</protein>
<dbReference type="InterPro" id="IPR042564">
    <property type="entry name" value="CRISPR-Cas6/Csy4_sf"/>
</dbReference>
<dbReference type="NCBIfam" id="TIGR02563">
    <property type="entry name" value="cas_Csy4"/>
    <property type="match status" value="1"/>
</dbReference>
<reference evidence="1 2" key="1">
    <citation type="submission" date="2007-11" db="EMBL/GenBank/DDBJ databases">
        <title>Complete sequence of chromosome of Shewanella baltica OS195.</title>
        <authorList>
            <consortium name="US DOE Joint Genome Institute"/>
            <person name="Copeland A."/>
            <person name="Lucas S."/>
            <person name="Lapidus A."/>
            <person name="Barry K."/>
            <person name="Glavina del Rio T."/>
            <person name="Dalin E."/>
            <person name="Tice H."/>
            <person name="Pitluck S."/>
            <person name="Chain P."/>
            <person name="Malfatti S."/>
            <person name="Shin M."/>
            <person name="Vergez L."/>
            <person name="Schmutz J."/>
            <person name="Larimer F."/>
            <person name="Land M."/>
            <person name="Hauser L."/>
            <person name="Kyrpides N."/>
            <person name="Kim E."/>
            <person name="Brettar I."/>
            <person name="Rodrigues J."/>
            <person name="Konstantinidis K."/>
            <person name="Klappenbach J."/>
            <person name="Hofle M."/>
            <person name="Tiedje J."/>
            <person name="Richardson P."/>
        </authorList>
    </citation>
    <scope>NUCLEOTIDE SEQUENCE [LARGE SCALE GENOMIC DNA]</scope>
    <source>
        <strain evidence="1 2">OS195</strain>
    </source>
</reference>
<dbReference type="GO" id="GO:0004519">
    <property type="term" value="F:endonuclease activity"/>
    <property type="evidence" value="ECO:0007669"/>
    <property type="project" value="InterPro"/>
</dbReference>